<proteinExistence type="inferred from homology"/>
<dbReference type="Gene3D" id="1.50.10.20">
    <property type="match status" value="1"/>
</dbReference>
<comment type="caution">
    <text evidence="10">The sequence shown here is derived from an EMBL/GenBank/DDBJ whole genome shotgun (WGS) entry which is preliminary data.</text>
</comment>
<keyword evidence="2" id="KW-0646">Protease inhibitor</keyword>
<dbReference type="InterPro" id="IPR013545">
    <property type="entry name" value="T2SS_protein-GspG_C"/>
</dbReference>
<dbReference type="InterPro" id="IPR041555">
    <property type="entry name" value="MG3"/>
</dbReference>
<dbReference type="InterPro" id="IPR013783">
    <property type="entry name" value="Ig-like_fold"/>
</dbReference>
<dbReference type="Pfam" id="PF17791">
    <property type="entry name" value="MG3"/>
    <property type="match status" value="1"/>
</dbReference>
<dbReference type="InterPro" id="IPR036595">
    <property type="entry name" value="A-macroglobulin_rcpt-bd_sf"/>
</dbReference>
<keyword evidence="3" id="KW-0732">Signal</keyword>
<evidence type="ECO:0000313" key="11">
    <source>
        <dbReference type="Proteomes" id="UP000315525"/>
    </source>
</evidence>
<comment type="similarity">
    <text evidence="1">Belongs to the protease inhibitor I39 (alpha-2-macroglobulin) family. Bacterial alpha-2-macroglobulin subfamily.</text>
</comment>
<dbReference type="InterPro" id="IPR009048">
    <property type="entry name" value="A-macroglobulin_rcpt-bd"/>
</dbReference>
<dbReference type="InterPro" id="IPR011625">
    <property type="entry name" value="A2M_N_BRD"/>
</dbReference>
<feature type="domain" description="Alpha-2-macroglobulin bait region" evidence="7">
    <location>
        <begin position="545"/>
        <end position="685"/>
    </location>
</feature>
<dbReference type="Pfam" id="PF07703">
    <property type="entry name" value="A2M_BRD"/>
    <property type="match status" value="1"/>
</dbReference>
<gene>
    <name evidence="10" type="ORF">E3J62_02490</name>
</gene>
<dbReference type="GO" id="GO:0005615">
    <property type="term" value="C:extracellular space"/>
    <property type="evidence" value="ECO:0007669"/>
    <property type="project" value="InterPro"/>
</dbReference>
<dbReference type="InterPro" id="IPR001599">
    <property type="entry name" value="Macroglobln_a2"/>
</dbReference>
<reference evidence="10 11" key="1">
    <citation type="submission" date="2019-03" db="EMBL/GenBank/DDBJ databases">
        <title>Metabolic potential of uncultured bacteria and archaea associated with petroleum seepage in deep-sea sediments.</title>
        <authorList>
            <person name="Dong X."/>
            <person name="Hubert C."/>
        </authorList>
    </citation>
    <scope>NUCLEOTIDE SEQUENCE [LARGE SCALE GENOMIC DNA]</scope>
    <source>
        <strain evidence="10">E44_bin18</strain>
    </source>
</reference>
<dbReference type="InterPro" id="IPR011626">
    <property type="entry name" value="Alpha-macroglobulin_TED"/>
</dbReference>
<dbReference type="EMBL" id="SOJN01000035">
    <property type="protein sequence ID" value="TET47066.1"/>
    <property type="molecule type" value="Genomic_DNA"/>
</dbReference>
<organism evidence="10 11">
    <name type="scientific">candidate division TA06 bacterium</name>
    <dbReference type="NCBI Taxonomy" id="2250710"/>
    <lineage>
        <taxon>Bacteria</taxon>
        <taxon>Bacteria division TA06</taxon>
    </lineage>
</organism>
<dbReference type="SMART" id="SM01361">
    <property type="entry name" value="A2M_recep"/>
    <property type="match status" value="1"/>
</dbReference>
<evidence type="ECO:0000259" key="7">
    <source>
        <dbReference type="SMART" id="SM01359"/>
    </source>
</evidence>
<accession>A0A523UX19</accession>
<dbReference type="SUPFAM" id="SSF54523">
    <property type="entry name" value="Pili subunits"/>
    <property type="match status" value="1"/>
</dbReference>
<evidence type="ECO:0008006" key="12">
    <source>
        <dbReference type="Google" id="ProtNLM"/>
    </source>
</evidence>
<dbReference type="InterPro" id="IPR008930">
    <property type="entry name" value="Terpenoid_cyclase/PrenylTrfase"/>
</dbReference>
<dbReference type="CDD" id="cd02891">
    <property type="entry name" value="A2M_like"/>
    <property type="match status" value="1"/>
</dbReference>
<keyword evidence="4" id="KW-0722">Serine protease inhibitor</keyword>
<dbReference type="SUPFAM" id="SSF81296">
    <property type="entry name" value="E set domains"/>
    <property type="match status" value="1"/>
</dbReference>
<dbReference type="GO" id="GO:0004867">
    <property type="term" value="F:serine-type endopeptidase inhibitor activity"/>
    <property type="evidence" value="ECO:0007669"/>
    <property type="project" value="UniProtKB-KW"/>
</dbReference>
<evidence type="ECO:0000256" key="1">
    <source>
        <dbReference type="ARBA" id="ARBA00010556"/>
    </source>
</evidence>
<dbReference type="Gene3D" id="2.60.40.10">
    <property type="entry name" value="Immunoglobulins"/>
    <property type="match status" value="2"/>
</dbReference>
<evidence type="ECO:0000256" key="3">
    <source>
        <dbReference type="ARBA" id="ARBA00022729"/>
    </source>
</evidence>
<keyword evidence="6" id="KW-1015">Disulfide bond</keyword>
<dbReference type="Gene3D" id="6.20.50.160">
    <property type="match status" value="1"/>
</dbReference>
<dbReference type="Pfam" id="PF07678">
    <property type="entry name" value="TED_complement"/>
    <property type="match status" value="1"/>
</dbReference>
<dbReference type="Pfam" id="PF00207">
    <property type="entry name" value="A2M"/>
    <property type="match status" value="1"/>
</dbReference>
<dbReference type="InterPro" id="IPR002890">
    <property type="entry name" value="MG2"/>
</dbReference>
<dbReference type="Gene3D" id="2.20.130.20">
    <property type="match status" value="1"/>
</dbReference>
<keyword evidence="5" id="KW-0882">Thioester bond</keyword>
<feature type="domain" description="Alpha-2-macroglobulin" evidence="8">
    <location>
        <begin position="921"/>
        <end position="1011"/>
    </location>
</feature>
<dbReference type="Pfam" id="PF01835">
    <property type="entry name" value="MG2"/>
    <property type="match status" value="1"/>
</dbReference>
<protein>
    <recommendedName>
        <fullName evidence="12">Alpha-2-macroglobulin</fullName>
    </recommendedName>
</protein>
<dbReference type="InterPro" id="IPR045584">
    <property type="entry name" value="Pilin-like"/>
</dbReference>
<dbReference type="PROSITE" id="PS51257">
    <property type="entry name" value="PROKAR_LIPOPROTEIN"/>
    <property type="match status" value="1"/>
</dbReference>
<dbReference type="PANTHER" id="PTHR11412">
    <property type="entry name" value="MACROGLOBULIN / COMPLEMENT"/>
    <property type="match status" value="1"/>
</dbReference>
<evidence type="ECO:0000256" key="4">
    <source>
        <dbReference type="ARBA" id="ARBA00022900"/>
    </source>
</evidence>
<dbReference type="Gene3D" id="2.60.40.1940">
    <property type="match status" value="1"/>
</dbReference>
<evidence type="ECO:0000256" key="5">
    <source>
        <dbReference type="ARBA" id="ARBA00022966"/>
    </source>
</evidence>
<dbReference type="Pfam" id="PF08334">
    <property type="entry name" value="T2SSG"/>
    <property type="match status" value="1"/>
</dbReference>
<name>A0A523UX19_UNCT6</name>
<dbReference type="PANTHER" id="PTHR11412:SF136">
    <property type="entry name" value="CD109 ANTIGEN"/>
    <property type="match status" value="1"/>
</dbReference>
<dbReference type="InterPro" id="IPR050473">
    <property type="entry name" value="A2M/Complement_sys"/>
</dbReference>
<dbReference type="SMART" id="SM01419">
    <property type="entry name" value="Thiol-ester_cl"/>
    <property type="match status" value="1"/>
</dbReference>
<dbReference type="Pfam" id="PF07677">
    <property type="entry name" value="A2M_recep"/>
    <property type="match status" value="1"/>
</dbReference>
<dbReference type="Gene3D" id="3.30.700.10">
    <property type="entry name" value="Glycoprotein, Type 4 Pilin"/>
    <property type="match status" value="1"/>
</dbReference>
<dbReference type="Gene3D" id="2.60.40.690">
    <property type="entry name" value="Alpha-macroglobulin, receptor-binding domain"/>
    <property type="match status" value="1"/>
</dbReference>
<dbReference type="SMART" id="SM01359">
    <property type="entry name" value="A2M_N_2"/>
    <property type="match status" value="1"/>
</dbReference>
<dbReference type="InterPro" id="IPR014756">
    <property type="entry name" value="Ig_E-set"/>
</dbReference>
<dbReference type="Gene3D" id="2.60.40.1930">
    <property type="match status" value="3"/>
</dbReference>
<evidence type="ECO:0000259" key="9">
    <source>
        <dbReference type="SMART" id="SM01361"/>
    </source>
</evidence>
<dbReference type="SUPFAM" id="SSF49410">
    <property type="entry name" value="Alpha-macroglobulin receptor domain"/>
    <property type="match status" value="1"/>
</dbReference>
<dbReference type="Proteomes" id="UP000315525">
    <property type="component" value="Unassembled WGS sequence"/>
</dbReference>
<sequence>MDAYKTVISVVVVVLALACFAGVAIMLAMSFAQAEEASLIESRIEAQHDGQHLTIKLPFSKPVTGFLKGKLTCTLIDMEDKKIAEAERSVVLRRRKDTVTIHIPVKLKPEDLAATRIRYSFVHEHGDISGLVATQTVMDWLEVRVLGQNELLSGSNASLRIIALNHRNMDPVSDAEVTVTLSAGDKKILLYNGKTNASGTSNAVIRIPEVSTEDVKLIINVDSGMGKDTVEKAVKLIKVTQTYLVTDKPLYQPNQIIHLRTITLTKPSMLPLQGHDIVLEVLDSKGNKVFKKRTKTDKFGVCFAEFRLADEINMGRYKIAAIIGDDKTEKTVTVEKYVLPKFNVRLKTDKEYYMPGEVLKGTVSSVYFFGKPVTGGRVKVTLSKFDVGFSTVGEAIGKTDKEGNYEFELKLPKYFVGQPLEQGNAFVKLDIEVKDLAEHIEKKSETRTVARSPIRITLIPESGEIVPRVKNKIFVMTTYPDGRPAISHVTLNDMEAKTDDMGVATFEILPTKDSGMIVSVTAKDKTGNTATLNKNFTYNVNIPHLLLRTDQAIYKAGKVMKATVLCTKQTGTAYIDLIKDGQTMLTKSLKVKDGEAAASIVLTQDLSGTVKVHAYMVGRTSDIARDTRTVYVNPANDLNIKIKIDKKIYRPGEDGTIHFAVTDKKGKPVVSAIGIAIVDEAVFALTEMQPGMEKVYFTLEREIMTPRYEIHGFTPEQIVLPFDRDMRRQKAATILFASFQEPPKYTINVNTYQEIESIVLQKIYSRMIKDLEKLRRAVGQFKNEKKRYPAKDEGLEPVVRAGFLKSADLLDPWGTPYEMIARGNDLRWFDIRSLGPDKKKGTGDDMVPSYGRRWREGDVMMRGGRGERLFMVDGMMIDRAMPMEEMGVMKKAMAPDATSTSRVVSSVKTEEPRIRRYFPETMLFKPDIITNKRGRAFIRLKWADSITEWRLTSTASSATGQLGSKTRGITVFQDFFVDLDLPVSLTEGDEVSIPVAVYNYLKHAQNVKLVMTKEDWFELLSDQTVTRTLQKDEVTVVYFRIKVTGIGRHSLTIKAYGSEMSDAISKEIDVLPDGELFLTSISDRLEGRVERSVIIPVRAIDGPSKILVKVFPGIFSQIVDGLESMLRMPFGCFEQTSSVTYPNVLMLDYMRKTDQVTPETEMKAEGFISIGYQRLLSYEVQGGGFEWFGNAPANKILTAFGLMQFKDMSRVYEIDDNVITRTKDWLLNKQEKDGSWKPDASYLHAESWKRIQKNEILPTAYISWALLEMGEKSGQITKAINYIRENLNHVTDPYMLALCANALAAWDRNDASTAKVFNLLREKAIEEKGAVYWKSEIPTFTHSHGGAADLETTALIAYALVKYGRMQDLTNKALTYLIRSKNPRGTWGGTQATIMALRALLASLGGSTEDVDARIAIYINGKKAETLRLTEDNADVMRLVDLKEFTKEGTNDVIVELKGKGSCLYEIIAKYYLPWKETIKPPSELLSIDVDFDKTELVQNDLVTCNVKVRNNRPGTAHMVIVDLGIPPGFEVQAGDLAELVGTKIKKFNITGRQVIVYLEKVEGKRPVEFSYRLRAKFPLKAKTVQSKVYEYYNPEIEAIAPPVEIVVK</sequence>
<evidence type="ECO:0000259" key="8">
    <source>
        <dbReference type="SMART" id="SM01360"/>
    </source>
</evidence>
<evidence type="ECO:0000256" key="2">
    <source>
        <dbReference type="ARBA" id="ARBA00022690"/>
    </source>
</evidence>
<dbReference type="SUPFAM" id="SSF48239">
    <property type="entry name" value="Terpenoid cyclases/Protein prenyltransferases"/>
    <property type="match status" value="1"/>
</dbReference>
<dbReference type="InterPro" id="IPR047565">
    <property type="entry name" value="Alpha-macroglob_thiol-ester_cl"/>
</dbReference>
<evidence type="ECO:0000256" key="6">
    <source>
        <dbReference type="ARBA" id="ARBA00023157"/>
    </source>
</evidence>
<feature type="domain" description="Alpha-macroglobulin receptor-binding" evidence="9">
    <location>
        <begin position="1517"/>
        <end position="1603"/>
    </location>
</feature>
<evidence type="ECO:0000313" key="10">
    <source>
        <dbReference type="EMBL" id="TET47066.1"/>
    </source>
</evidence>
<dbReference type="SMART" id="SM01360">
    <property type="entry name" value="A2M"/>
    <property type="match status" value="1"/>
</dbReference>